<comment type="caution">
    <text evidence="1">The sequence shown here is derived from an EMBL/GenBank/DDBJ whole genome shotgun (WGS) entry which is preliminary data.</text>
</comment>
<gene>
    <name evidence="1" type="ORF">M976_03240</name>
</gene>
<proteinExistence type="predicted"/>
<accession>A0ABX2W591</accession>
<dbReference type="Proteomes" id="UP000078407">
    <property type="component" value="Unassembled WGS sequence"/>
</dbReference>
<name>A0ABX2W591_9ENTR</name>
<keyword evidence="2" id="KW-1185">Reference proteome</keyword>
<protein>
    <submittedName>
        <fullName evidence="1">Uncharacterized protein</fullName>
    </submittedName>
</protein>
<evidence type="ECO:0000313" key="1">
    <source>
        <dbReference type="EMBL" id="OAT25948.1"/>
    </source>
</evidence>
<organism evidence="1 2">
    <name type="scientific">Buttiauxella ferragutiae ATCC 51602</name>
    <dbReference type="NCBI Taxonomy" id="1354252"/>
    <lineage>
        <taxon>Bacteria</taxon>
        <taxon>Pseudomonadati</taxon>
        <taxon>Pseudomonadota</taxon>
        <taxon>Gammaproteobacteria</taxon>
        <taxon>Enterobacterales</taxon>
        <taxon>Enterobacteriaceae</taxon>
        <taxon>Buttiauxella</taxon>
    </lineage>
</organism>
<reference evidence="1 2" key="1">
    <citation type="submission" date="2016-04" db="EMBL/GenBank/DDBJ databases">
        <title>ATOL: Assembling a taxonomically balanced genome-scale reconstruction of the evolutionary history of the Enterobacteriaceae.</title>
        <authorList>
            <person name="Plunkett G.III."/>
            <person name="Neeno-Eckwall E.C."/>
            <person name="Glasner J.D."/>
            <person name="Perna N.T."/>
        </authorList>
    </citation>
    <scope>NUCLEOTIDE SEQUENCE [LARGE SCALE GENOMIC DNA]</scope>
    <source>
        <strain evidence="1 2">ATCC 51602</strain>
    </source>
</reference>
<sequence>MPQTFVLSMVSYVMWTQAILHCADFGIAVAEKGQAVMAGFGQS</sequence>
<evidence type="ECO:0000313" key="2">
    <source>
        <dbReference type="Proteomes" id="UP000078407"/>
    </source>
</evidence>
<dbReference type="EMBL" id="LXEQ01000048">
    <property type="protein sequence ID" value="OAT25948.1"/>
    <property type="molecule type" value="Genomic_DNA"/>
</dbReference>